<feature type="transmembrane region" description="Helical" evidence="6">
    <location>
        <begin position="20"/>
        <end position="45"/>
    </location>
</feature>
<keyword evidence="3 6" id="KW-0812">Transmembrane</keyword>
<sequence length="480" mass="52896">MLFQCIGSILSSLILRHHPIRSALTVTVLVFAIPPVVIMITDVATGGESFQAGQDAAMKGRWKTEALFPLYCLCGVCYGIIELLKRVIPRALVGGDIDKLRQVDSIMHIFYEAAGTAGAFLSSFLLLHWGNVYSMVITPICFSLSAASWWFISPLPFTPDRTLRGGNVLTSLISLFRDFFASIALGAKLIFTSRRFCWLPIGYSLALYGHRYLENGLLPIIAEGYFREPAYTQIMVGGSNLGELLGALLVLVVGNRVKTPVPWIRMDALFLGLVWVLVFYRPVEGGSLEFVEHRVAWAWKVTPVLVPISLAWAAGDVSLIAFIQASLNDAGTASTNISALASVMAFLYSTYILLFAVLTPTLGVYADDTNEEDAHKAVFALGGIQYSIIAVVLFVSTFVMAGAWRWNPSMPRRGKKVAEVEMGDSEDIGEVGMVEERVETYGRYGRSYARMRENKLETIIEECEGTVSNCSHRSRGRRGE</sequence>
<evidence type="ECO:0000256" key="3">
    <source>
        <dbReference type="ARBA" id="ARBA00022692"/>
    </source>
</evidence>
<organism evidence="7 8">
    <name type="scientific">Ascodesmis nigricans</name>
    <dbReference type="NCBI Taxonomy" id="341454"/>
    <lineage>
        <taxon>Eukaryota</taxon>
        <taxon>Fungi</taxon>
        <taxon>Dikarya</taxon>
        <taxon>Ascomycota</taxon>
        <taxon>Pezizomycotina</taxon>
        <taxon>Pezizomycetes</taxon>
        <taxon>Pezizales</taxon>
        <taxon>Ascodesmidaceae</taxon>
        <taxon>Ascodesmis</taxon>
    </lineage>
</organism>
<gene>
    <name evidence="7" type="ORF">EX30DRAFT_338662</name>
</gene>
<evidence type="ECO:0000313" key="8">
    <source>
        <dbReference type="Proteomes" id="UP000298138"/>
    </source>
</evidence>
<evidence type="ECO:0000256" key="6">
    <source>
        <dbReference type="SAM" id="Phobius"/>
    </source>
</evidence>
<reference evidence="7 8" key="1">
    <citation type="submission" date="2019-04" db="EMBL/GenBank/DDBJ databases">
        <title>Comparative genomics and transcriptomics to analyze fruiting body development in filamentous ascomycetes.</title>
        <authorList>
            <consortium name="DOE Joint Genome Institute"/>
            <person name="Lutkenhaus R."/>
            <person name="Traeger S."/>
            <person name="Breuer J."/>
            <person name="Kuo A."/>
            <person name="Lipzen A."/>
            <person name="Pangilinan J."/>
            <person name="Dilworth D."/>
            <person name="Sandor L."/>
            <person name="Poggeler S."/>
            <person name="Barry K."/>
            <person name="Grigoriev I.V."/>
            <person name="Nowrousian M."/>
        </authorList>
    </citation>
    <scope>NUCLEOTIDE SEQUENCE [LARGE SCALE GENOMIC DNA]</scope>
    <source>
        <strain evidence="7 8">CBS 389.68</strain>
    </source>
</reference>
<evidence type="ECO:0000256" key="5">
    <source>
        <dbReference type="ARBA" id="ARBA00023136"/>
    </source>
</evidence>
<feature type="transmembrane region" description="Helical" evidence="6">
    <location>
        <begin position="233"/>
        <end position="254"/>
    </location>
</feature>
<evidence type="ECO:0000256" key="2">
    <source>
        <dbReference type="ARBA" id="ARBA00022475"/>
    </source>
</evidence>
<evidence type="ECO:0000313" key="7">
    <source>
        <dbReference type="EMBL" id="TGZ84095.1"/>
    </source>
</evidence>
<dbReference type="Proteomes" id="UP000298138">
    <property type="component" value="Unassembled WGS sequence"/>
</dbReference>
<proteinExistence type="predicted"/>
<feature type="transmembrane region" description="Helical" evidence="6">
    <location>
        <begin position="132"/>
        <end position="152"/>
    </location>
</feature>
<dbReference type="GO" id="GO:0005886">
    <property type="term" value="C:plasma membrane"/>
    <property type="evidence" value="ECO:0007669"/>
    <property type="project" value="UniProtKB-SubCell"/>
</dbReference>
<dbReference type="InParanoid" id="A0A4V3SJI1"/>
<evidence type="ECO:0000256" key="4">
    <source>
        <dbReference type="ARBA" id="ARBA00022989"/>
    </source>
</evidence>
<dbReference type="SUPFAM" id="SSF103473">
    <property type="entry name" value="MFS general substrate transporter"/>
    <property type="match status" value="1"/>
</dbReference>
<dbReference type="InterPro" id="IPR036259">
    <property type="entry name" value="MFS_trans_sf"/>
</dbReference>
<accession>A0A4V3SJI1</accession>
<protein>
    <recommendedName>
        <fullName evidence="9">MFS general substrate transporter</fullName>
    </recommendedName>
</protein>
<dbReference type="PANTHER" id="PTHR23513">
    <property type="entry name" value="INTEGRAL MEMBRANE EFFLUX PROTEIN-RELATED"/>
    <property type="match status" value="1"/>
</dbReference>
<feature type="transmembrane region" description="Helical" evidence="6">
    <location>
        <begin position="266"/>
        <end position="283"/>
    </location>
</feature>
<evidence type="ECO:0008006" key="9">
    <source>
        <dbReference type="Google" id="ProtNLM"/>
    </source>
</evidence>
<keyword evidence="4 6" id="KW-1133">Transmembrane helix</keyword>
<evidence type="ECO:0000256" key="1">
    <source>
        <dbReference type="ARBA" id="ARBA00004651"/>
    </source>
</evidence>
<keyword evidence="5 6" id="KW-0472">Membrane</keyword>
<name>A0A4V3SJI1_9PEZI</name>
<keyword evidence="8" id="KW-1185">Reference proteome</keyword>
<comment type="subcellular location">
    <subcellularLocation>
        <location evidence="1">Cell membrane</location>
        <topology evidence="1">Multi-pass membrane protein</topology>
    </subcellularLocation>
</comment>
<feature type="transmembrane region" description="Helical" evidence="6">
    <location>
        <begin position="378"/>
        <end position="406"/>
    </location>
</feature>
<feature type="transmembrane region" description="Helical" evidence="6">
    <location>
        <begin position="303"/>
        <end position="325"/>
    </location>
</feature>
<feature type="transmembrane region" description="Helical" evidence="6">
    <location>
        <begin position="66"/>
        <end position="88"/>
    </location>
</feature>
<feature type="transmembrane region" description="Helical" evidence="6">
    <location>
        <begin position="172"/>
        <end position="191"/>
    </location>
</feature>
<keyword evidence="2" id="KW-1003">Cell membrane</keyword>
<feature type="transmembrane region" description="Helical" evidence="6">
    <location>
        <begin position="108"/>
        <end position="127"/>
    </location>
</feature>
<dbReference type="PANTHER" id="PTHR23513:SF6">
    <property type="entry name" value="MAJOR FACILITATOR SUPERFAMILY ASSOCIATED DOMAIN-CONTAINING PROTEIN"/>
    <property type="match status" value="1"/>
</dbReference>
<feature type="transmembrane region" description="Helical" evidence="6">
    <location>
        <begin position="337"/>
        <end position="358"/>
    </location>
</feature>
<dbReference type="EMBL" id="ML220113">
    <property type="protein sequence ID" value="TGZ84095.1"/>
    <property type="molecule type" value="Genomic_DNA"/>
</dbReference>
<dbReference type="OrthoDB" id="5344169at2759"/>
<dbReference type="AlphaFoldDB" id="A0A4V3SJI1"/>